<name>A0AA39RWP6_ACESA</name>
<dbReference type="PANTHER" id="PTHR34222">
    <property type="entry name" value="GAG_PRE-INTEGRS DOMAIN-CONTAINING PROTEIN"/>
    <property type="match status" value="1"/>
</dbReference>
<dbReference type="AlphaFoldDB" id="A0AA39RWP6"/>
<comment type="caution">
    <text evidence="2">The sequence shown here is derived from an EMBL/GenBank/DDBJ whole genome shotgun (WGS) entry which is preliminary data.</text>
</comment>
<evidence type="ECO:0000313" key="3">
    <source>
        <dbReference type="Proteomes" id="UP001168877"/>
    </source>
</evidence>
<dbReference type="Proteomes" id="UP001168877">
    <property type="component" value="Unassembled WGS sequence"/>
</dbReference>
<dbReference type="EMBL" id="JAUESC010000384">
    <property type="protein sequence ID" value="KAK0581916.1"/>
    <property type="molecule type" value="Genomic_DNA"/>
</dbReference>
<organism evidence="2 3">
    <name type="scientific">Acer saccharum</name>
    <name type="common">Sugar maple</name>
    <dbReference type="NCBI Taxonomy" id="4024"/>
    <lineage>
        <taxon>Eukaryota</taxon>
        <taxon>Viridiplantae</taxon>
        <taxon>Streptophyta</taxon>
        <taxon>Embryophyta</taxon>
        <taxon>Tracheophyta</taxon>
        <taxon>Spermatophyta</taxon>
        <taxon>Magnoliopsida</taxon>
        <taxon>eudicotyledons</taxon>
        <taxon>Gunneridae</taxon>
        <taxon>Pentapetalae</taxon>
        <taxon>rosids</taxon>
        <taxon>malvids</taxon>
        <taxon>Sapindales</taxon>
        <taxon>Sapindaceae</taxon>
        <taxon>Hippocastanoideae</taxon>
        <taxon>Acereae</taxon>
        <taxon>Acer</taxon>
    </lineage>
</organism>
<evidence type="ECO:0000259" key="1">
    <source>
        <dbReference type="Pfam" id="PF22936"/>
    </source>
</evidence>
<dbReference type="InterPro" id="IPR054722">
    <property type="entry name" value="PolX-like_BBD"/>
</dbReference>
<protein>
    <recommendedName>
        <fullName evidence="1">Retrovirus-related Pol polyprotein from transposon TNT 1-94-like beta-barrel domain-containing protein</fullName>
    </recommendedName>
</protein>
<reference evidence="2" key="2">
    <citation type="submission" date="2023-06" db="EMBL/GenBank/DDBJ databases">
        <authorList>
            <person name="Swenson N.G."/>
            <person name="Wegrzyn J.L."/>
            <person name="Mcevoy S.L."/>
        </authorList>
    </citation>
    <scope>NUCLEOTIDE SEQUENCE</scope>
    <source>
        <strain evidence="2">NS2018</strain>
        <tissue evidence="2">Leaf</tissue>
    </source>
</reference>
<gene>
    <name evidence="2" type="ORF">LWI29_019529</name>
</gene>
<evidence type="ECO:0000313" key="2">
    <source>
        <dbReference type="EMBL" id="KAK0581916.1"/>
    </source>
</evidence>
<keyword evidence="3" id="KW-1185">Reference proteome</keyword>
<dbReference type="PANTHER" id="PTHR34222:SF99">
    <property type="entry name" value="PROTEIN, PUTATIVE-RELATED"/>
    <property type="match status" value="1"/>
</dbReference>
<feature type="domain" description="Retrovirus-related Pol polyprotein from transposon TNT 1-94-like beta-barrel" evidence="1">
    <location>
        <begin position="161"/>
        <end position="234"/>
    </location>
</feature>
<dbReference type="Pfam" id="PF22936">
    <property type="entry name" value="Pol_BBD"/>
    <property type="match status" value="1"/>
</dbReference>
<sequence length="332" mass="36429">MNSLTENANSMAFSVRNDAMKFNTNKSSNKTQKKERPICTHCGYPGHTIEKCYKLHGYPPGYKPKQRNSSSNQVMAAFPSQASINQVSATESEQVSQQRNFGNFVQMLNPPQYQHLMSMLTAQMNAASKPQMDTGSPSTSYATGICLSVSFNPILASSHYWIIDSGATSHICSTYSVFSSLKPITNSFVTLPNHTKIPVFFIGTVQISPSLLLTDVLFVPQFKFNLLSVSALTSSSQLSVSFFTDSCVVQDINSMRMIGKGKKLESLYVLDANLPLASVSSPESCTPAVHLHDANCKPSVSSMVNNVASHFCELALFEMICGWVYVEEKFSS</sequence>
<proteinExistence type="predicted"/>
<accession>A0AA39RWP6</accession>
<reference evidence="2" key="1">
    <citation type="journal article" date="2022" name="Plant J.">
        <title>Strategies of tolerance reflected in two North American maple genomes.</title>
        <authorList>
            <person name="McEvoy S.L."/>
            <person name="Sezen U.U."/>
            <person name="Trouern-Trend A."/>
            <person name="McMahon S.M."/>
            <person name="Schaberg P.G."/>
            <person name="Yang J."/>
            <person name="Wegrzyn J.L."/>
            <person name="Swenson N.G."/>
        </authorList>
    </citation>
    <scope>NUCLEOTIDE SEQUENCE</scope>
    <source>
        <strain evidence="2">NS2018</strain>
    </source>
</reference>